<dbReference type="Proteomes" id="UP000269721">
    <property type="component" value="Unassembled WGS sequence"/>
</dbReference>
<dbReference type="Gene3D" id="2.30.38.10">
    <property type="entry name" value="Luciferase, Domain 3"/>
    <property type="match status" value="1"/>
</dbReference>
<dbReference type="InterPro" id="IPR045851">
    <property type="entry name" value="AMP-bd_C_sf"/>
</dbReference>
<feature type="transmembrane region" description="Helical" evidence="1">
    <location>
        <begin position="643"/>
        <end position="662"/>
    </location>
</feature>
<keyword evidence="1" id="KW-0472">Membrane</keyword>
<dbReference type="InterPro" id="IPR036736">
    <property type="entry name" value="ACP-like_sf"/>
</dbReference>
<protein>
    <submittedName>
        <fullName evidence="2">Uncharacterized protein</fullName>
    </submittedName>
</protein>
<dbReference type="SUPFAM" id="SSF56801">
    <property type="entry name" value="Acetyl-CoA synthetase-like"/>
    <property type="match status" value="2"/>
</dbReference>
<dbReference type="GO" id="GO:0031956">
    <property type="term" value="F:medium-chain fatty acid-CoA ligase activity"/>
    <property type="evidence" value="ECO:0007669"/>
    <property type="project" value="TreeGrafter"/>
</dbReference>
<evidence type="ECO:0000313" key="3">
    <source>
        <dbReference type="Proteomes" id="UP000269721"/>
    </source>
</evidence>
<reference evidence="3" key="1">
    <citation type="journal article" date="2018" name="Nat. Microbiol.">
        <title>Leveraging single-cell genomics to expand the fungal tree of life.</title>
        <authorList>
            <person name="Ahrendt S.R."/>
            <person name="Quandt C.A."/>
            <person name="Ciobanu D."/>
            <person name="Clum A."/>
            <person name="Salamov A."/>
            <person name="Andreopoulos B."/>
            <person name="Cheng J.F."/>
            <person name="Woyke T."/>
            <person name="Pelin A."/>
            <person name="Henrissat B."/>
            <person name="Reynolds N.K."/>
            <person name="Benny G.L."/>
            <person name="Smith M.E."/>
            <person name="James T.Y."/>
            <person name="Grigoriev I.V."/>
        </authorList>
    </citation>
    <scope>NUCLEOTIDE SEQUENCE [LARGE SCALE GENOMIC DNA]</scope>
</reference>
<feature type="transmembrane region" description="Helical" evidence="1">
    <location>
        <begin position="428"/>
        <end position="447"/>
    </location>
</feature>
<gene>
    <name evidence="2" type="ORF">BDK51DRAFT_28132</name>
</gene>
<evidence type="ECO:0000256" key="1">
    <source>
        <dbReference type="SAM" id="Phobius"/>
    </source>
</evidence>
<sequence>PEIAIFGDISTETSLEPGTIGYITVRGEPLFSGYEGDGDANKSSFTLNGWFNTGDMGFLDDDGYLLKISTDVLSIVPSTIPASLYPLITGRSKEVINHGGEIISPVEIEDAVLGHPPVRTSLAFVVPHDVLQESIGVAIVSEPHAKRVDLLELHNFLSHTLHPSKCPQVMVYWDDVQKNMGNKRLRINLAQRFGIPELRDGLPPSSRTYEATCPPPTASIKEPIPAALVVPSAEASLTVLLSHPSVVDAVIVPKALNAFMKLRGPDADAEYESPAIADDVSRAVHNYDRPREFIVIDAIPRLDDGSTDNPALTLKARPAEVEAGPVERAVATIFRNVLGINGTDYVWKDMDFFEMGGDSLKPGRMAGVRRKTLGVAVRAQDNPDVQKGHSEKLNQIPRAPLAAADEARAVAIAVQAIPLVLLRPMRRLGGWLLFANILCFIKIVLGWKANDTGSRLLQLIIAVTAAGILFSGIFLPLFAWATKWIVIGHYRAGSHPLWGSYNLRWWIVDRVLFMCGRGLFELNSTTLTLYLRLMGAKIRVRYVDSGTMFGEFDLIDIGEGCAFEAARVRAFTMEGGCMVLSKIVICSRFVMNIRTIIVPGAYVPPNTAFPPISSSHEIADTRPHYATLCRSTLPSPSIFTKIFLGYPLIGFVHIVSLLPWLGNMYLLSREDEKKDEGGWGGKRRRRQDAKRWGAKTTVFASRGREAASSIGVRSRVQCCVISSTLDRPSACFAEMRQSLLYCDKMLGQSLPWTGEREKNDITN</sequence>
<name>A0A4P9W1W3_9FUNG</name>
<dbReference type="PANTHER" id="PTHR43201:SF10">
    <property type="entry name" value="CARRIER DOMAIN-CONTAINING PROTEIN"/>
    <property type="match status" value="1"/>
</dbReference>
<dbReference type="EMBL" id="KZ998473">
    <property type="protein sequence ID" value="RKO86104.1"/>
    <property type="molecule type" value="Genomic_DNA"/>
</dbReference>
<proteinExistence type="predicted"/>
<accession>A0A4P9W1W3</accession>
<dbReference type="PANTHER" id="PTHR43201">
    <property type="entry name" value="ACYL-COA SYNTHETASE"/>
    <property type="match status" value="1"/>
</dbReference>
<dbReference type="GO" id="GO:0006631">
    <property type="term" value="P:fatty acid metabolic process"/>
    <property type="evidence" value="ECO:0007669"/>
    <property type="project" value="TreeGrafter"/>
</dbReference>
<keyword evidence="1" id="KW-0812">Transmembrane</keyword>
<dbReference type="Gene3D" id="1.10.1200.10">
    <property type="entry name" value="ACP-like"/>
    <property type="match status" value="1"/>
</dbReference>
<dbReference type="SUPFAM" id="SSF47336">
    <property type="entry name" value="ACP-like"/>
    <property type="match status" value="1"/>
</dbReference>
<keyword evidence="1" id="KW-1133">Transmembrane helix</keyword>
<feature type="non-terminal residue" evidence="2">
    <location>
        <position position="1"/>
    </location>
</feature>
<organism evidence="2 3">
    <name type="scientific">Blyttiomyces helicus</name>
    <dbReference type="NCBI Taxonomy" id="388810"/>
    <lineage>
        <taxon>Eukaryota</taxon>
        <taxon>Fungi</taxon>
        <taxon>Fungi incertae sedis</taxon>
        <taxon>Chytridiomycota</taxon>
        <taxon>Chytridiomycota incertae sedis</taxon>
        <taxon>Chytridiomycetes</taxon>
        <taxon>Chytridiomycetes incertae sedis</taxon>
        <taxon>Blyttiomyces</taxon>
    </lineage>
</organism>
<evidence type="ECO:0000313" key="2">
    <source>
        <dbReference type="EMBL" id="RKO86104.1"/>
    </source>
</evidence>
<dbReference type="OrthoDB" id="3633556at2759"/>
<dbReference type="Gene3D" id="3.30.300.30">
    <property type="match status" value="1"/>
</dbReference>
<keyword evidence="3" id="KW-1185">Reference proteome</keyword>
<dbReference type="AlphaFoldDB" id="A0A4P9W1W3"/>
<feature type="transmembrane region" description="Helical" evidence="1">
    <location>
        <begin position="459"/>
        <end position="481"/>
    </location>
</feature>